<feature type="transmembrane region" description="Helical" evidence="1">
    <location>
        <begin position="26"/>
        <end position="46"/>
    </location>
</feature>
<keyword evidence="3" id="KW-1185">Reference proteome</keyword>
<evidence type="ECO:0000256" key="1">
    <source>
        <dbReference type="SAM" id="Phobius"/>
    </source>
</evidence>
<dbReference type="Proteomes" id="UP001620626">
    <property type="component" value="Unassembled WGS sequence"/>
</dbReference>
<sequence>MLLFDGFALENFQFIPKAIPSPFPCIANFFPLGIGASPRLFCSVVLSNRTFPSQKVAKMRPHFAPSLISLFLLSLLIFAIASLNAVDEMPGTEGEEIVIPWKKLYRPRGPPRFGKRAFVLLDDETVPVAWRKRLD</sequence>
<keyword evidence="1" id="KW-0812">Transmembrane</keyword>
<gene>
    <name evidence="2" type="ORF">niasHT_015539</name>
</gene>
<evidence type="ECO:0000313" key="2">
    <source>
        <dbReference type="EMBL" id="KAL3108617.1"/>
    </source>
</evidence>
<protein>
    <submittedName>
        <fullName evidence="2">Uncharacterized protein</fullName>
    </submittedName>
</protein>
<feature type="transmembrane region" description="Helical" evidence="1">
    <location>
        <begin position="67"/>
        <end position="86"/>
    </location>
</feature>
<reference evidence="2 3" key="1">
    <citation type="submission" date="2024-10" db="EMBL/GenBank/DDBJ databases">
        <authorList>
            <person name="Kim D."/>
        </authorList>
    </citation>
    <scope>NUCLEOTIDE SEQUENCE [LARGE SCALE GENOMIC DNA]</scope>
    <source>
        <strain evidence="2">BH-2024</strain>
    </source>
</reference>
<name>A0ABD2L077_9BILA</name>
<accession>A0ABD2L077</accession>
<comment type="caution">
    <text evidence="2">The sequence shown here is derived from an EMBL/GenBank/DDBJ whole genome shotgun (WGS) entry which is preliminary data.</text>
</comment>
<evidence type="ECO:0000313" key="3">
    <source>
        <dbReference type="Proteomes" id="UP001620626"/>
    </source>
</evidence>
<keyword evidence="1" id="KW-1133">Transmembrane helix</keyword>
<keyword evidence="1" id="KW-0472">Membrane</keyword>
<dbReference type="AlphaFoldDB" id="A0ABD2L077"/>
<dbReference type="EMBL" id="JBICBT010000590">
    <property type="protein sequence ID" value="KAL3108617.1"/>
    <property type="molecule type" value="Genomic_DNA"/>
</dbReference>
<organism evidence="2 3">
    <name type="scientific">Heterodera trifolii</name>
    <dbReference type="NCBI Taxonomy" id="157864"/>
    <lineage>
        <taxon>Eukaryota</taxon>
        <taxon>Metazoa</taxon>
        <taxon>Ecdysozoa</taxon>
        <taxon>Nematoda</taxon>
        <taxon>Chromadorea</taxon>
        <taxon>Rhabditida</taxon>
        <taxon>Tylenchina</taxon>
        <taxon>Tylenchomorpha</taxon>
        <taxon>Tylenchoidea</taxon>
        <taxon>Heteroderidae</taxon>
        <taxon>Heteroderinae</taxon>
        <taxon>Heterodera</taxon>
    </lineage>
</organism>
<proteinExistence type="predicted"/>